<reference evidence="1" key="1">
    <citation type="submission" date="2019-09" db="EMBL/GenBank/DDBJ databases">
        <title>Draft genome information of white flower Hibiscus syriacus.</title>
        <authorList>
            <person name="Kim Y.-M."/>
        </authorList>
    </citation>
    <scope>NUCLEOTIDE SEQUENCE [LARGE SCALE GENOMIC DNA]</scope>
    <source>
        <strain evidence="1">YM2019G1</strain>
    </source>
</reference>
<dbReference type="Proteomes" id="UP000436088">
    <property type="component" value="Unassembled WGS sequence"/>
</dbReference>
<dbReference type="EMBL" id="VEPZ02000013">
    <property type="protein sequence ID" value="KAE8736183.1"/>
    <property type="molecule type" value="Genomic_DNA"/>
</dbReference>
<accession>A0A6A3D340</accession>
<gene>
    <name evidence="1" type="ORF">F3Y22_tig00000132pilonHSYRG00097</name>
</gene>
<proteinExistence type="predicted"/>
<sequence length="101" mass="11662">MVVTHPRGSELCDGEYECIKCTQILRIWRGRGSYCWLEYSATETSYHYGGSQNSPRRIKYLNSKTLTSVQEDRAKFEVVVSLNNALLDRCDNHIKCLVDKL</sequence>
<evidence type="ECO:0000313" key="2">
    <source>
        <dbReference type="Proteomes" id="UP000436088"/>
    </source>
</evidence>
<comment type="caution">
    <text evidence="1">The sequence shown here is derived from an EMBL/GenBank/DDBJ whole genome shotgun (WGS) entry which is preliminary data.</text>
</comment>
<organism evidence="1 2">
    <name type="scientific">Hibiscus syriacus</name>
    <name type="common">Rose of Sharon</name>
    <dbReference type="NCBI Taxonomy" id="106335"/>
    <lineage>
        <taxon>Eukaryota</taxon>
        <taxon>Viridiplantae</taxon>
        <taxon>Streptophyta</taxon>
        <taxon>Embryophyta</taxon>
        <taxon>Tracheophyta</taxon>
        <taxon>Spermatophyta</taxon>
        <taxon>Magnoliopsida</taxon>
        <taxon>eudicotyledons</taxon>
        <taxon>Gunneridae</taxon>
        <taxon>Pentapetalae</taxon>
        <taxon>rosids</taxon>
        <taxon>malvids</taxon>
        <taxon>Malvales</taxon>
        <taxon>Malvaceae</taxon>
        <taxon>Malvoideae</taxon>
        <taxon>Hibiscus</taxon>
    </lineage>
</organism>
<protein>
    <submittedName>
        <fullName evidence="1">Uncharacterized protein</fullName>
    </submittedName>
</protein>
<evidence type="ECO:0000313" key="1">
    <source>
        <dbReference type="EMBL" id="KAE8736183.1"/>
    </source>
</evidence>
<keyword evidence="2" id="KW-1185">Reference proteome</keyword>
<name>A0A6A3D340_HIBSY</name>
<dbReference type="AlphaFoldDB" id="A0A6A3D340"/>